<evidence type="ECO:0000313" key="2">
    <source>
        <dbReference type="EMBL" id="MPC39250.1"/>
    </source>
</evidence>
<reference evidence="2 3" key="1">
    <citation type="submission" date="2019-05" db="EMBL/GenBank/DDBJ databases">
        <title>Another draft genome of Portunus trituberculatus and its Hox gene families provides insights of decapod evolution.</title>
        <authorList>
            <person name="Jeong J.-H."/>
            <person name="Song I."/>
            <person name="Kim S."/>
            <person name="Choi T."/>
            <person name="Kim D."/>
            <person name="Ryu S."/>
            <person name="Kim W."/>
        </authorList>
    </citation>
    <scope>NUCLEOTIDE SEQUENCE [LARGE SCALE GENOMIC DNA]</scope>
    <source>
        <tissue evidence="2">Muscle</tissue>
    </source>
</reference>
<dbReference type="EMBL" id="VSRR010004308">
    <property type="protein sequence ID" value="MPC39250.1"/>
    <property type="molecule type" value="Genomic_DNA"/>
</dbReference>
<dbReference type="AlphaFoldDB" id="A0A5B7EW51"/>
<name>A0A5B7EW51_PORTR</name>
<accession>A0A5B7EW51</accession>
<keyword evidence="1" id="KW-1133">Transmembrane helix</keyword>
<gene>
    <name evidence="2" type="ORF">E2C01_032780</name>
</gene>
<feature type="transmembrane region" description="Helical" evidence="1">
    <location>
        <begin position="81"/>
        <end position="106"/>
    </location>
</feature>
<keyword evidence="1" id="KW-0472">Membrane</keyword>
<keyword evidence="3" id="KW-1185">Reference proteome</keyword>
<keyword evidence="1" id="KW-0812">Transmembrane</keyword>
<organism evidence="2 3">
    <name type="scientific">Portunus trituberculatus</name>
    <name type="common">Swimming crab</name>
    <name type="synonym">Neptunus trituberculatus</name>
    <dbReference type="NCBI Taxonomy" id="210409"/>
    <lineage>
        <taxon>Eukaryota</taxon>
        <taxon>Metazoa</taxon>
        <taxon>Ecdysozoa</taxon>
        <taxon>Arthropoda</taxon>
        <taxon>Crustacea</taxon>
        <taxon>Multicrustacea</taxon>
        <taxon>Malacostraca</taxon>
        <taxon>Eumalacostraca</taxon>
        <taxon>Eucarida</taxon>
        <taxon>Decapoda</taxon>
        <taxon>Pleocyemata</taxon>
        <taxon>Brachyura</taxon>
        <taxon>Eubrachyura</taxon>
        <taxon>Portunoidea</taxon>
        <taxon>Portunidae</taxon>
        <taxon>Portuninae</taxon>
        <taxon>Portunus</taxon>
    </lineage>
</organism>
<evidence type="ECO:0000256" key="1">
    <source>
        <dbReference type="SAM" id="Phobius"/>
    </source>
</evidence>
<sequence>MDNSYAVSGSPQAGEMLGDVWVLPNDLLLEAAVVEAEAAEASPASRSLPEINTRTRTTTHAVLPLESLVIQENNRVELCVIFIFLTLLTMRFIPSYALFVMAFWVLSRGKGGKLECLRFSGNIGNQWNAERGNVIVASHERRHADNDARY</sequence>
<comment type="caution">
    <text evidence="2">The sequence shown here is derived from an EMBL/GenBank/DDBJ whole genome shotgun (WGS) entry which is preliminary data.</text>
</comment>
<proteinExistence type="predicted"/>
<evidence type="ECO:0000313" key="3">
    <source>
        <dbReference type="Proteomes" id="UP000324222"/>
    </source>
</evidence>
<dbReference type="Proteomes" id="UP000324222">
    <property type="component" value="Unassembled WGS sequence"/>
</dbReference>
<protein>
    <submittedName>
        <fullName evidence="2">Uncharacterized protein</fullName>
    </submittedName>
</protein>